<proteinExistence type="predicted"/>
<evidence type="ECO:0000313" key="2">
    <source>
        <dbReference type="Proteomes" id="UP001182303"/>
    </source>
</evidence>
<comment type="caution">
    <text evidence="1">The sequence shown here is derived from an EMBL/GenBank/DDBJ whole genome shotgun (WGS) entry which is preliminary data.</text>
</comment>
<name>A0AAE4FJD7_CLOSG</name>
<evidence type="ECO:0000313" key="1">
    <source>
        <dbReference type="EMBL" id="MDS1002883.1"/>
    </source>
</evidence>
<dbReference type="RefSeq" id="WP_310943099.1">
    <property type="nucleotide sequence ID" value="NZ_JARUIS010000005.1"/>
</dbReference>
<accession>A0AAE4FJD7</accession>
<protein>
    <submittedName>
        <fullName evidence="1">Uncharacterized protein</fullName>
    </submittedName>
</protein>
<gene>
    <name evidence="1" type="ORF">P9J83_05110</name>
</gene>
<sequence length="167" mass="19716">MRRFSAKEKISLIMTLIFFFTTLGINVKNLKKDIKYISSTEINNKYNSKDNNKGKNSSVKEHISNLWDTLGKTIDYLEVNIDNKEKLVELEGLIDDSIIALNSIEDALNKNYKNAYSNLVLYIKDIRNDFINLREELEKDEKYNIDKNKVLKNMEQNYIKFKKEKDF</sequence>
<dbReference type="AlphaFoldDB" id="A0AAE4FJD7"/>
<dbReference type="Proteomes" id="UP001182303">
    <property type="component" value="Unassembled WGS sequence"/>
</dbReference>
<reference evidence="1" key="1">
    <citation type="submission" date="2023-04" db="EMBL/GenBank/DDBJ databases">
        <title>Assessment of the microbiological origin of a defect in Grana Padano cheese.</title>
        <authorList>
            <person name="Zago M."/>
            <person name="Rossetti L."/>
            <person name="Bonvini B."/>
            <person name="Carminati D."/>
            <person name="Giraffa G."/>
        </authorList>
    </citation>
    <scope>NUCLEOTIDE SEQUENCE</scope>
    <source>
        <strain evidence="1">4990</strain>
    </source>
</reference>
<organism evidence="1 2">
    <name type="scientific">Clostridium sporogenes</name>
    <dbReference type="NCBI Taxonomy" id="1509"/>
    <lineage>
        <taxon>Bacteria</taxon>
        <taxon>Bacillati</taxon>
        <taxon>Bacillota</taxon>
        <taxon>Clostridia</taxon>
        <taxon>Eubacteriales</taxon>
        <taxon>Clostridiaceae</taxon>
        <taxon>Clostridium</taxon>
    </lineage>
</organism>
<dbReference type="EMBL" id="JARUIS010000005">
    <property type="protein sequence ID" value="MDS1002883.1"/>
    <property type="molecule type" value="Genomic_DNA"/>
</dbReference>